<accession>A0A7W5ZP99</accession>
<evidence type="ECO:0000313" key="3">
    <source>
        <dbReference type="Proteomes" id="UP000541352"/>
    </source>
</evidence>
<reference evidence="2 3" key="1">
    <citation type="submission" date="2020-08" db="EMBL/GenBank/DDBJ databases">
        <title>Genomic Encyclopedia of Type Strains, Phase IV (KMG-IV): sequencing the most valuable type-strain genomes for metagenomic binning, comparative biology and taxonomic classification.</title>
        <authorList>
            <person name="Goeker M."/>
        </authorList>
    </citation>
    <scope>NUCLEOTIDE SEQUENCE [LARGE SCALE GENOMIC DNA]</scope>
    <source>
        <strain evidence="2 3">DSM 17976</strain>
    </source>
</reference>
<dbReference type="InterPro" id="IPR011050">
    <property type="entry name" value="Pectin_lyase_fold/virulence"/>
</dbReference>
<dbReference type="Pfam" id="PF19815">
    <property type="entry name" value="DUF6298"/>
    <property type="match status" value="1"/>
</dbReference>
<comment type="caution">
    <text evidence="2">The sequence shown here is derived from an EMBL/GenBank/DDBJ whole genome shotgun (WGS) entry which is preliminary data.</text>
</comment>
<dbReference type="InterPro" id="IPR012334">
    <property type="entry name" value="Pectin_lyas_fold"/>
</dbReference>
<evidence type="ECO:0000259" key="1">
    <source>
        <dbReference type="Pfam" id="PF19815"/>
    </source>
</evidence>
<keyword evidence="3" id="KW-1185">Reference proteome</keyword>
<proteinExistence type="predicted"/>
<dbReference type="InterPro" id="IPR046265">
    <property type="entry name" value="DUF6298"/>
</dbReference>
<dbReference type="Gene3D" id="2.160.20.10">
    <property type="entry name" value="Single-stranded right-handed beta-helix, Pectin lyase-like"/>
    <property type="match status" value="2"/>
</dbReference>
<feature type="domain" description="DUF6298" evidence="1">
    <location>
        <begin position="474"/>
        <end position="959"/>
    </location>
</feature>
<organism evidence="2 3">
    <name type="scientific">Runella defluvii</name>
    <dbReference type="NCBI Taxonomy" id="370973"/>
    <lineage>
        <taxon>Bacteria</taxon>
        <taxon>Pseudomonadati</taxon>
        <taxon>Bacteroidota</taxon>
        <taxon>Cytophagia</taxon>
        <taxon>Cytophagales</taxon>
        <taxon>Spirosomataceae</taxon>
        <taxon>Runella</taxon>
    </lineage>
</organism>
<dbReference type="Proteomes" id="UP000541352">
    <property type="component" value="Unassembled WGS sequence"/>
</dbReference>
<name>A0A7W5ZP99_9BACT</name>
<gene>
    <name evidence="2" type="ORF">FHS57_004538</name>
</gene>
<sequence>MRIFLHKLLFLTVVMGAELQAQTPKPVKKQPPVFQNEQGKMLYTPDSLGNRLPDFSYCGYRAGAESIPDVPIRVVVNAQKGDATNRIQAAIEYVATLPLDKNGFRGTVLLGKGTFEVAGQLSLKASGVVLRGSGMTENGTTIIGAGTSREHLVNVIGGQNVLSKSRLRITNPYVPVNAMTLAVEDASGLKVGDAIQIHRPSTKEWIQALGTEHFGGGVTALGWKAGQRDSYWDRTITAISGNELTLDAPLTTALDASYGGGSIRVYQQQNTITNVGVENLRLVSAYDVSNPKDEDHRWVGISLDNVQDAWVRQVTFKHFAGAAVSVLAAARRVTVEDCRALEPISEIGGERRYTFFTQGQQGLFQRLYAENGYHDFAVGYCAAGPNAFVQCESHEPHSFSGTIDSWASGVLFDIVNSDGNALSFGNRGQDGQGAGWTAANSVFWQCTAAKVDCPKPPTAENWAFGTWAQFAGNGHWEMSNEHIRPRSLYYAQLADRLGESTKARMILMPVESEASSSPKVEVAIALTKLAQQPILTLDEFIQKAPERQPIPTQTTAKTIEQLGLPTASKPTNAPALTLQNGWLVRGNTVQTGKRQDVTWWNGSARPHGLENAKPHLTRFVPRMTGRGLTDDLNEVSDWMKANNVLAIDHNYGLWYDRRRDDHERIRRMDGEVWTPFYELPFARSGKETAWDGLSKYDLTRYNRWYWSRLQQFAQLADQKGLVLIHQNYFQHNIIEAGAHYADFPWRPANNLNQTGFPEPVPYAGDKRIFMAEQFYDVSHPVRRQLHRAYIRQCLDNFSEQTGVIQLISAEYTGPLSFVQFWLDVIREWEKEKKKNVWVGLSTTKDVQDAILADAPRAATVDIIDIRYWHYQANGTAYAPAGGQNLAPRQHARLLSPKRSSFDQVYRAVSEYRRQFPDKAVMYSGDGQEAFGWAVVLAGGSMASIPSVADGQFLKDLPTMKPLVSSPQQWVLGNANVGFVIYTESSEASLDLTQVPHSYTVRFIAPKTGEMTTSAEQVKGGTVVTVKNPTGTASVIWLQKR</sequence>
<evidence type="ECO:0000313" key="2">
    <source>
        <dbReference type="EMBL" id="MBB3840518.1"/>
    </source>
</evidence>
<dbReference type="RefSeq" id="WP_183977532.1">
    <property type="nucleotide sequence ID" value="NZ_JACIBY010000011.1"/>
</dbReference>
<dbReference type="EMBL" id="JACIBY010000011">
    <property type="protein sequence ID" value="MBB3840518.1"/>
    <property type="molecule type" value="Genomic_DNA"/>
</dbReference>
<dbReference type="SUPFAM" id="SSF51126">
    <property type="entry name" value="Pectin lyase-like"/>
    <property type="match status" value="1"/>
</dbReference>
<dbReference type="AlphaFoldDB" id="A0A7W5ZP99"/>
<protein>
    <recommendedName>
        <fullName evidence="1">DUF6298 domain-containing protein</fullName>
    </recommendedName>
</protein>